<keyword evidence="4 5" id="KW-0472">Membrane</keyword>
<evidence type="ECO:0000256" key="4">
    <source>
        <dbReference type="ARBA" id="ARBA00023136"/>
    </source>
</evidence>
<dbReference type="InterPro" id="IPR039672">
    <property type="entry name" value="MFS_2"/>
</dbReference>
<feature type="domain" description="Major facilitator superfamily (MFS) profile" evidence="6">
    <location>
        <begin position="246"/>
        <end position="455"/>
    </location>
</feature>
<dbReference type="InterPro" id="IPR001927">
    <property type="entry name" value="Na/Gal_symport"/>
</dbReference>
<feature type="transmembrane region" description="Helical" evidence="5">
    <location>
        <begin position="246"/>
        <end position="269"/>
    </location>
</feature>
<dbReference type="Gene3D" id="1.20.1250.20">
    <property type="entry name" value="MFS general substrate transporter like domains"/>
    <property type="match status" value="1"/>
</dbReference>
<comment type="similarity">
    <text evidence="1">Belongs to the sodium:galactoside symporter (TC 2.A.2) family.</text>
</comment>
<keyword evidence="2 5" id="KW-0812">Transmembrane</keyword>
<evidence type="ECO:0000313" key="7">
    <source>
        <dbReference type="EMBL" id="XAE43980.1"/>
    </source>
</evidence>
<evidence type="ECO:0000259" key="6">
    <source>
        <dbReference type="PROSITE" id="PS50850"/>
    </source>
</evidence>
<dbReference type="SUPFAM" id="SSF103473">
    <property type="entry name" value="MFS general substrate transporter"/>
    <property type="match status" value="1"/>
</dbReference>
<dbReference type="InterPro" id="IPR036259">
    <property type="entry name" value="MFS_trans_sf"/>
</dbReference>
<evidence type="ECO:0000256" key="2">
    <source>
        <dbReference type="ARBA" id="ARBA00022692"/>
    </source>
</evidence>
<protein>
    <submittedName>
        <fullName evidence="7">Glycoside-pentoside-hexuronide (GPH):cation symporter</fullName>
    </submittedName>
</protein>
<name>A0ABZ3D8F9_9PROT</name>
<dbReference type="InterPro" id="IPR020846">
    <property type="entry name" value="MFS_dom"/>
</dbReference>
<feature type="transmembrane region" description="Helical" evidence="5">
    <location>
        <begin position="202"/>
        <end position="225"/>
    </location>
</feature>
<feature type="transmembrane region" description="Helical" evidence="5">
    <location>
        <begin position="95"/>
        <end position="114"/>
    </location>
</feature>
<keyword evidence="8" id="KW-1185">Reference proteome</keyword>
<proteinExistence type="inferred from homology"/>
<organism evidence="7 8">
    <name type="scientific">Nguyenibacter vanlangensis</name>
    <dbReference type="NCBI Taxonomy" id="1216886"/>
    <lineage>
        <taxon>Bacteria</taxon>
        <taxon>Pseudomonadati</taxon>
        <taxon>Pseudomonadota</taxon>
        <taxon>Alphaproteobacteria</taxon>
        <taxon>Acetobacterales</taxon>
        <taxon>Acetobacteraceae</taxon>
        <taxon>Nguyenibacter</taxon>
    </lineage>
</organism>
<dbReference type="EMBL" id="CP152276">
    <property type="protein sequence ID" value="XAE43980.1"/>
    <property type="molecule type" value="Genomic_DNA"/>
</dbReference>
<gene>
    <name evidence="7" type="ORF">AAC691_05980</name>
</gene>
<feature type="transmembrane region" description="Helical" evidence="5">
    <location>
        <begin position="55"/>
        <end position="75"/>
    </location>
</feature>
<dbReference type="PROSITE" id="PS50850">
    <property type="entry name" value="MFS"/>
    <property type="match status" value="1"/>
</dbReference>
<dbReference type="PANTHER" id="PTHR11328">
    <property type="entry name" value="MAJOR FACILITATOR SUPERFAMILY DOMAIN-CONTAINING PROTEIN"/>
    <property type="match status" value="1"/>
</dbReference>
<dbReference type="Proteomes" id="UP001449795">
    <property type="component" value="Chromosome"/>
</dbReference>
<evidence type="ECO:0000256" key="3">
    <source>
        <dbReference type="ARBA" id="ARBA00022989"/>
    </source>
</evidence>
<feature type="transmembrane region" description="Helical" evidence="5">
    <location>
        <begin position="313"/>
        <end position="331"/>
    </location>
</feature>
<dbReference type="Pfam" id="PF13347">
    <property type="entry name" value="MFS_2"/>
    <property type="match status" value="1"/>
</dbReference>
<feature type="transmembrane region" description="Helical" evidence="5">
    <location>
        <begin position="337"/>
        <end position="357"/>
    </location>
</feature>
<dbReference type="RefSeq" id="WP_342629310.1">
    <property type="nucleotide sequence ID" value="NZ_CP152276.1"/>
</dbReference>
<evidence type="ECO:0000256" key="5">
    <source>
        <dbReference type="SAM" id="Phobius"/>
    </source>
</evidence>
<evidence type="ECO:0000256" key="1">
    <source>
        <dbReference type="ARBA" id="ARBA00009617"/>
    </source>
</evidence>
<feature type="transmembrane region" description="Helical" evidence="5">
    <location>
        <begin position="281"/>
        <end position="301"/>
    </location>
</feature>
<feature type="transmembrane region" description="Helical" evidence="5">
    <location>
        <begin position="126"/>
        <end position="146"/>
    </location>
</feature>
<dbReference type="CDD" id="cd17332">
    <property type="entry name" value="MFS_MelB_like"/>
    <property type="match status" value="1"/>
</dbReference>
<dbReference type="PANTHER" id="PTHR11328:SF24">
    <property type="entry name" value="MAJOR FACILITATOR SUPERFAMILY (MFS) PROFILE DOMAIN-CONTAINING PROTEIN"/>
    <property type="match status" value="1"/>
</dbReference>
<sequence length="455" mass="47972">MSSGIDPGATTRQIAMPGDGPGFLENLAYGAGDLSSNLLWGISGSFLMYYYTDVYRLPVGAVATLLLAVRVLDALVDPLVGYAIDASHGRLVRPLIRWLAIPFGGVAFLAFLPLPGSDAVKLGWAAATYLVFGWVYAGINTSYGALGNMTATTPQDRVVQGAFRMIGCQSGQLLIAVLTIPLVHRLGHGDTPNAELAGFPRYMALVGAVGAGLWLLTCRLCRIRIPPPPAPRSPGTILAALIRNRPWVVCNLGNALNFTNICAYASFAIYYARDVLHRGTAFGGTLLGITTVTGIVGAMLTSPVAARYGRKRTLILSLGVEACALCVVASRPGSLPVALTGLAVAGLASGLRSPFYFSMISDAIDYGTARTGVRCAGMAYAINSMVTKIAFAATGTLLALFLAWGQYDPARHTQSAALGWWVNAGYVLLPALSSSLAIAVMLFYPPDRAIEIARH</sequence>
<feature type="transmembrane region" description="Helical" evidence="5">
    <location>
        <begin position="378"/>
        <end position="404"/>
    </location>
</feature>
<feature type="transmembrane region" description="Helical" evidence="5">
    <location>
        <begin position="158"/>
        <end position="182"/>
    </location>
</feature>
<accession>A0ABZ3D8F9</accession>
<keyword evidence="3 5" id="KW-1133">Transmembrane helix</keyword>
<reference evidence="7 8" key="1">
    <citation type="submission" date="2024-04" db="EMBL/GenBank/DDBJ databases">
        <title>Complete genome sequence of Nguyenibacter vanlangesis HBCM-1154, a strain capable of nitrogen fixation, IAA production, and phosphorus solubilization isolated from sugarcane soil.</title>
        <authorList>
            <person name="MY HANH P."/>
        </authorList>
    </citation>
    <scope>NUCLEOTIDE SEQUENCE [LARGE SCALE GENOMIC DNA]</scope>
    <source>
        <strain evidence="7 8">HBCM 1154</strain>
    </source>
</reference>
<evidence type="ECO:0000313" key="8">
    <source>
        <dbReference type="Proteomes" id="UP001449795"/>
    </source>
</evidence>
<dbReference type="NCBIfam" id="TIGR00792">
    <property type="entry name" value="gph"/>
    <property type="match status" value="1"/>
</dbReference>
<feature type="transmembrane region" description="Helical" evidence="5">
    <location>
        <begin position="424"/>
        <end position="444"/>
    </location>
</feature>